<reference evidence="2" key="1">
    <citation type="submission" date="2025-08" db="UniProtKB">
        <authorList>
            <consortium name="Ensembl"/>
        </authorList>
    </citation>
    <scope>IDENTIFICATION</scope>
</reference>
<evidence type="ECO:0000256" key="1">
    <source>
        <dbReference type="SAM" id="MobiDB-lite"/>
    </source>
</evidence>
<dbReference type="AlphaFoldDB" id="A0A8B9C417"/>
<keyword evidence="3" id="KW-1185">Reference proteome</keyword>
<feature type="region of interest" description="Disordered" evidence="1">
    <location>
        <begin position="87"/>
        <end position="116"/>
    </location>
</feature>
<dbReference type="Ensembl" id="ENSABRT00000019200.1">
    <property type="protein sequence ID" value="ENSABRP00000013454.1"/>
    <property type="gene ID" value="ENSABRG00000011941.1"/>
</dbReference>
<evidence type="ECO:0000313" key="2">
    <source>
        <dbReference type="Ensembl" id="ENSABRP00000013454.1"/>
    </source>
</evidence>
<feature type="region of interest" description="Disordered" evidence="1">
    <location>
        <begin position="1"/>
        <end position="66"/>
    </location>
</feature>
<evidence type="ECO:0000313" key="3">
    <source>
        <dbReference type="Proteomes" id="UP000694426"/>
    </source>
</evidence>
<proteinExistence type="predicted"/>
<protein>
    <submittedName>
        <fullName evidence="2">Uncharacterized protein</fullName>
    </submittedName>
</protein>
<name>A0A8B9C417_9AVES</name>
<dbReference type="Proteomes" id="UP000694426">
    <property type="component" value="Unplaced"/>
</dbReference>
<sequence length="116" mass="12630">MPGGSEVSPLCTGSLGRAPRPRARPAPRHTRLKTTPSSTLPLPAARPHPRNPLRGSSRPLAVPSGGRIVKSRYLQYEKKDPKKVLGHIVVGSAKDSNGPRSRSDLWKRDLSKRLLS</sequence>
<feature type="compositionally biased region" description="Basic residues" evidence="1">
    <location>
        <begin position="19"/>
        <end position="32"/>
    </location>
</feature>
<organism evidence="2 3">
    <name type="scientific">Anser brachyrhynchus</name>
    <name type="common">Pink-footed goose</name>
    <dbReference type="NCBI Taxonomy" id="132585"/>
    <lineage>
        <taxon>Eukaryota</taxon>
        <taxon>Metazoa</taxon>
        <taxon>Chordata</taxon>
        <taxon>Craniata</taxon>
        <taxon>Vertebrata</taxon>
        <taxon>Euteleostomi</taxon>
        <taxon>Archelosauria</taxon>
        <taxon>Archosauria</taxon>
        <taxon>Dinosauria</taxon>
        <taxon>Saurischia</taxon>
        <taxon>Theropoda</taxon>
        <taxon>Coelurosauria</taxon>
        <taxon>Aves</taxon>
        <taxon>Neognathae</taxon>
        <taxon>Galloanserae</taxon>
        <taxon>Anseriformes</taxon>
        <taxon>Anatidae</taxon>
        <taxon>Anserinae</taxon>
        <taxon>Anser</taxon>
    </lineage>
</organism>
<accession>A0A8B9C417</accession>
<reference evidence="2" key="2">
    <citation type="submission" date="2025-09" db="UniProtKB">
        <authorList>
            <consortium name="Ensembl"/>
        </authorList>
    </citation>
    <scope>IDENTIFICATION</scope>
</reference>
<feature type="compositionally biased region" description="Basic and acidic residues" evidence="1">
    <location>
        <begin position="101"/>
        <end position="116"/>
    </location>
</feature>